<sequence>MLIQFGAMSSNGNVGYWVHLLKELDGRYLAHWNEDYGASHAHSLLGIVARETREVGECFINEHVTQLHQLNG</sequence>
<accession>A0A918MQV0</accession>
<proteinExistence type="predicted"/>
<evidence type="ECO:0000313" key="2">
    <source>
        <dbReference type="Proteomes" id="UP000628984"/>
    </source>
</evidence>
<reference evidence="1" key="1">
    <citation type="journal article" date="2014" name="Int. J. Syst. Evol. Microbiol.">
        <title>Complete genome sequence of Corynebacterium casei LMG S-19264T (=DSM 44701T), isolated from a smear-ripened cheese.</title>
        <authorList>
            <consortium name="US DOE Joint Genome Institute (JGI-PGF)"/>
            <person name="Walter F."/>
            <person name="Albersmeier A."/>
            <person name="Kalinowski J."/>
            <person name="Ruckert C."/>
        </authorList>
    </citation>
    <scope>NUCLEOTIDE SEQUENCE</scope>
    <source>
        <strain evidence="1">KCTC 23714</strain>
    </source>
</reference>
<reference evidence="1" key="2">
    <citation type="submission" date="2020-09" db="EMBL/GenBank/DDBJ databases">
        <authorList>
            <person name="Sun Q."/>
            <person name="Kim S."/>
        </authorList>
    </citation>
    <scope>NUCLEOTIDE SEQUENCE</scope>
    <source>
        <strain evidence="1">KCTC 23714</strain>
    </source>
</reference>
<evidence type="ECO:0000313" key="1">
    <source>
        <dbReference type="EMBL" id="GGW47206.1"/>
    </source>
</evidence>
<dbReference type="AlphaFoldDB" id="A0A918MQV0"/>
<dbReference type="Proteomes" id="UP000628984">
    <property type="component" value="Unassembled WGS sequence"/>
</dbReference>
<organism evidence="1 2">
    <name type="scientific">Gemmobacter lanyuensis</name>
    <dbReference type="NCBI Taxonomy" id="1054497"/>
    <lineage>
        <taxon>Bacteria</taxon>
        <taxon>Pseudomonadati</taxon>
        <taxon>Pseudomonadota</taxon>
        <taxon>Alphaproteobacteria</taxon>
        <taxon>Rhodobacterales</taxon>
        <taxon>Paracoccaceae</taxon>
        <taxon>Gemmobacter</taxon>
    </lineage>
</organism>
<dbReference type="EMBL" id="BMYQ01000029">
    <property type="protein sequence ID" value="GGW47206.1"/>
    <property type="molecule type" value="Genomic_DNA"/>
</dbReference>
<comment type="caution">
    <text evidence="1">The sequence shown here is derived from an EMBL/GenBank/DDBJ whole genome shotgun (WGS) entry which is preliminary data.</text>
</comment>
<gene>
    <name evidence="1" type="ORF">GCM10011452_38450</name>
</gene>
<protein>
    <submittedName>
        <fullName evidence="1">Uncharacterized protein</fullName>
    </submittedName>
</protein>
<name>A0A918MQV0_9RHOB</name>
<keyword evidence="2" id="KW-1185">Reference proteome</keyword>